<dbReference type="GO" id="GO:0005886">
    <property type="term" value="C:plasma membrane"/>
    <property type="evidence" value="ECO:0007669"/>
    <property type="project" value="UniProtKB-SubCell"/>
</dbReference>
<feature type="transmembrane region" description="Helical" evidence="7">
    <location>
        <begin position="330"/>
        <end position="359"/>
    </location>
</feature>
<keyword evidence="4 7" id="KW-0812">Transmembrane</keyword>
<dbReference type="OrthoDB" id="214119at2157"/>
<feature type="transmembrane region" description="Helical" evidence="7">
    <location>
        <begin position="432"/>
        <end position="452"/>
    </location>
</feature>
<dbReference type="EMBL" id="CM001555">
    <property type="protein sequence ID" value="EJG06646.1"/>
    <property type="molecule type" value="Genomic_DNA"/>
</dbReference>
<protein>
    <submittedName>
        <fullName evidence="8">MATE efflux family protein</fullName>
    </submittedName>
</protein>
<evidence type="ECO:0000256" key="2">
    <source>
        <dbReference type="ARBA" id="ARBA00022448"/>
    </source>
</evidence>
<dbReference type="AlphaFoldDB" id="J0RYL6"/>
<accession>J0RYL6</accession>
<sequence>MQNTGQEPSERTGTTAGVALLTGDPKRAILKLSIPMIAAMLLMSTYNLVDAIWVAGLGSDALAAVGFMTPVFMILMGLSVGLGAGVTSAIARRIGAGNREGADNTAVHAILLSLTLSAALTLPLILLAGPVAVLLGAGDTTGLATVYGQTLFTGTVFVLFTNIAYAILRAEGDMKRTMYAMGASSIINIVLDPILIYGAGMGIAGAALATVISIALVSVVILFWFFVRKDTYVSLSRRVFSPDPSTIIDILKVGLPASLEFFLMSALAIIINSLLVGISGTDAVAIYTTGWRVVMFAIIPFVGISTAVVSVGGAAYGARKYEHLKTAHTFSVGLGVVIAIAMSAITWLVAPQIALIFTYSPESAHLAPGIVVFLQIMCFFYPFVPPGIMSGSIFQGTGKGTTSLAISVLRNLLFIALFTWVLAIPMGMGEAGVWWGIVAGDILGGIVGYLWARLYIARLIATAKSPHTP</sequence>
<feature type="transmembrane region" description="Helical" evidence="7">
    <location>
        <begin position="61"/>
        <end position="86"/>
    </location>
</feature>
<feature type="transmembrane region" description="Helical" evidence="7">
    <location>
        <begin position="203"/>
        <end position="227"/>
    </location>
</feature>
<evidence type="ECO:0000313" key="9">
    <source>
        <dbReference type="Proteomes" id="UP000005095"/>
    </source>
</evidence>
<proteinExistence type="predicted"/>
<feature type="transmembrane region" description="Helical" evidence="7">
    <location>
        <begin position="106"/>
        <end position="126"/>
    </location>
</feature>
<dbReference type="PANTHER" id="PTHR43549:SF2">
    <property type="entry name" value="MULTIDRUG RESISTANCE PROTEIN NORM-RELATED"/>
    <property type="match status" value="1"/>
</dbReference>
<gene>
    <name evidence="8" type="ORF">Metli_0680</name>
</gene>
<evidence type="ECO:0000313" key="8">
    <source>
        <dbReference type="EMBL" id="EJG06646.1"/>
    </source>
</evidence>
<evidence type="ECO:0000256" key="7">
    <source>
        <dbReference type="SAM" id="Phobius"/>
    </source>
</evidence>
<dbReference type="CDD" id="cd13147">
    <property type="entry name" value="MATE_MJ0709_like"/>
    <property type="match status" value="1"/>
</dbReference>
<feature type="transmembrane region" description="Helical" evidence="7">
    <location>
        <begin position="179"/>
        <end position="197"/>
    </location>
</feature>
<dbReference type="Proteomes" id="UP000005095">
    <property type="component" value="Chromosome"/>
</dbReference>
<feature type="transmembrane region" description="Helical" evidence="7">
    <location>
        <begin position="261"/>
        <end position="287"/>
    </location>
</feature>
<keyword evidence="3" id="KW-1003">Cell membrane</keyword>
<feature type="transmembrane region" description="Helical" evidence="7">
    <location>
        <begin position="404"/>
        <end position="426"/>
    </location>
</feature>
<dbReference type="GO" id="GO:0042910">
    <property type="term" value="F:xenobiotic transmembrane transporter activity"/>
    <property type="evidence" value="ECO:0007669"/>
    <property type="project" value="InterPro"/>
</dbReference>
<keyword evidence="2" id="KW-0813">Transport</keyword>
<feature type="transmembrane region" description="Helical" evidence="7">
    <location>
        <begin position="365"/>
        <end position="384"/>
    </location>
</feature>
<evidence type="ECO:0000256" key="4">
    <source>
        <dbReference type="ARBA" id="ARBA00022692"/>
    </source>
</evidence>
<dbReference type="PATRIC" id="fig|28892.9.peg.725"/>
<reference evidence="8 9" key="1">
    <citation type="submission" date="2011-08" db="EMBL/GenBank/DDBJ databases">
        <title>The complete genome of Methanofollis liminatans DSM 4140.</title>
        <authorList>
            <consortium name="US DOE Joint Genome Institute (JGI-PGF)"/>
            <person name="Lucas S."/>
            <person name="Han J."/>
            <person name="Lapidus A."/>
            <person name="Bruce D."/>
            <person name="Goodwin L."/>
            <person name="Pitluck S."/>
            <person name="Peters L."/>
            <person name="Kyrpides N."/>
            <person name="Mavromatis K."/>
            <person name="Ivanova N."/>
            <person name="Mikhailova N."/>
            <person name="Lu M."/>
            <person name="Detter J.C."/>
            <person name="Tapia R."/>
            <person name="Han C."/>
            <person name="Land M."/>
            <person name="Hauser L."/>
            <person name="Markowitz V."/>
            <person name="Cheng J.-F."/>
            <person name="Hugenholtz P."/>
            <person name="Woyke T."/>
            <person name="Wu D."/>
            <person name="Spring S."/>
            <person name="Schuler E."/>
            <person name="Brambilla E."/>
            <person name="Klenk H.-P."/>
            <person name="Eisen J.A."/>
        </authorList>
    </citation>
    <scope>NUCLEOTIDE SEQUENCE [LARGE SCALE GENOMIC DNA]</scope>
    <source>
        <strain evidence="8 9">DSM 4140</strain>
    </source>
</reference>
<dbReference type="HOGENOM" id="CLU_012893_0_1_2"/>
<organism evidence="8 9">
    <name type="scientific">Methanofollis liminatans DSM 4140</name>
    <dbReference type="NCBI Taxonomy" id="28892"/>
    <lineage>
        <taxon>Archaea</taxon>
        <taxon>Methanobacteriati</taxon>
        <taxon>Methanobacteriota</taxon>
        <taxon>Stenosarchaea group</taxon>
        <taxon>Methanomicrobia</taxon>
        <taxon>Methanomicrobiales</taxon>
        <taxon>Methanomicrobiaceae</taxon>
        <taxon>Methanofollis</taxon>
    </lineage>
</organism>
<dbReference type="InterPro" id="IPR048279">
    <property type="entry name" value="MdtK-like"/>
</dbReference>
<dbReference type="RefSeq" id="WP_004038020.1">
    <property type="nucleotide sequence ID" value="NZ_CM001555.1"/>
</dbReference>
<keyword evidence="5 7" id="KW-1133">Transmembrane helix</keyword>
<feature type="transmembrane region" description="Helical" evidence="7">
    <location>
        <begin position="29"/>
        <end position="49"/>
    </location>
</feature>
<dbReference type="Pfam" id="PF01554">
    <property type="entry name" value="MatE"/>
    <property type="match status" value="2"/>
</dbReference>
<evidence type="ECO:0000256" key="5">
    <source>
        <dbReference type="ARBA" id="ARBA00022989"/>
    </source>
</evidence>
<keyword evidence="6 7" id="KW-0472">Membrane</keyword>
<evidence type="ECO:0000256" key="1">
    <source>
        <dbReference type="ARBA" id="ARBA00004651"/>
    </source>
</evidence>
<dbReference type="InterPro" id="IPR052031">
    <property type="entry name" value="Membrane_Transporter-Flippase"/>
</dbReference>
<dbReference type="PIRSF" id="PIRSF006603">
    <property type="entry name" value="DinF"/>
    <property type="match status" value="1"/>
</dbReference>
<dbReference type="STRING" id="28892.Metli_0680"/>
<evidence type="ECO:0000256" key="3">
    <source>
        <dbReference type="ARBA" id="ARBA00022475"/>
    </source>
</evidence>
<dbReference type="NCBIfam" id="TIGR00797">
    <property type="entry name" value="matE"/>
    <property type="match status" value="1"/>
</dbReference>
<keyword evidence="9" id="KW-1185">Reference proteome</keyword>
<comment type="subcellular location">
    <subcellularLocation>
        <location evidence="1">Cell membrane</location>
        <topology evidence="1">Multi-pass membrane protein</topology>
    </subcellularLocation>
</comment>
<dbReference type="GO" id="GO:0015297">
    <property type="term" value="F:antiporter activity"/>
    <property type="evidence" value="ECO:0007669"/>
    <property type="project" value="InterPro"/>
</dbReference>
<evidence type="ECO:0000256" key="6">
    <source>
        <dbReference type="ARBA" id="ARBA00023136"/>
    </source>
</evidence>
<feature type="transmembrane region" description="Helical" evidence="7">
    <location>
        <begin position="146"/>
        <end position="167"/>
    </location>
</feature>
<dbReference type="PANTHER" id="PTHR43549">
    <property type="entry name" value="MULTIDRUG RESISTANCE PROTEIN YPNP-RELATED"/>
    <property type="match status" value="1"/>
</dbReference>
<dbReference type="InterPro" id="IPR002528">
    <property type="entry name" value="MATE_fam"/>
</dbReference>
<feature type="transmembrane region" description="Helical" evidence="7">
    <location>
        <begin position="293"/>
        <end position="318"/>
    </location>
</feature>
<name>J0RYL6_9EURY</name>